<accession>A0AAJ0FC73</accession>
<dbReference type="SMART" id="SM00356">
    <property type="entry name" value="ZnF_C3H1"/>
    <property type="match status" value="1"/>
</dbReference>
<sequence>MSSNRGSWRASLRGSRGGGRSSGNHGKRPAHNQESLPCHHFQRGMCSYGARCRFSHDRTRGGGRNRDSHANDEPETPDQVEARTAYFDWRRLLRFSPPIRGGSDLSLVQLWAGAGDILDGSGRDWHQMLIKDLVDDEFSGRQYINATIALNVLTDDSTTRSIADDFIKVMTHPSLLDCLSVGTYVGELYHIASGAYGDVALDFIAKYCKGLLLCHEKFPRIHTPVNMEASLQRVSTLVGELLRRRRLLALQDGLVELLVAMDSVAVLLNSPETITSYTACADHIATLRRMVELSAARLTAAADPSNGSAASPASQPGHVFPIELELPGGRHDNDHLDIGRIKIFPTTDEVLSTRNDFLPSTDFRQPHFYNDPVQRYLDTHFRLLRHDTFGPLVDFLHQALLSFTDGASPLSVHDGNVRAYVYHAAAISHLSVDDRRGFESHVSFSLPQYLRRKPADERQTWWDQSKRLEQGALVCFVCAVDSRPTPLLLVVSDKSTNPKQKNNLVSDAHRGTISAKLATPVRTDLELLARVYHHKINGVLIDLPDLIPATFKPILENLQHMMLHTLPFQRWIIPDPANARDAPDTIPPPRYARRAGFAFRLDSILQDKTRSLILSSTASKDDAAILDRVVAETGLDRGQAAALVIALTTEYALLQGPPGTGKSYLGVKLLQVLLACKSSADLGPIVVICYTNHALDQFLQHLRAVGINGIIRIGGRSRSADLDDCNLVEASRRIPKSKNESCILGKTYSELDEQRISLGHRLAGLHALRKESSSKHLRRYLERNRAKIHAQFFPNERDGYITVGDPISVWLGKSWQPFSAETSVAATAEQLKDIGCRATRDVNSLSRSDRRLLYQFWLDEIRTEQTDSLFEEIRHIEAQRARIDEVHNEVNRRALLKADVIGITTTGLAKETATLRHLKVKVVICEEAAEVLEPHLISALMPGIEHFIQIGDHQQLRPQITCRSLSMEVPSGAPYQLDRSQFERLAVGQPGLAPLPVAQLNVQRRMRPQISQLIRQTMYPRLEDHDTVNQLPDVIGMRNSVFWLTHSHAEDVAGEDKRLKSHGNAWEVGMVVALVRHLVRQGAYKSTDIAVLTPYARQLQQLRAALACDFVVVLSDKDEDVLARDGFAEAADPNSQTPLEKKKLVDAIRLATVDNFQGEEAKVVIVSLVRSNDRHKVGFLRTSNRINVLLSRAQHGMYLIGNSATYSNVAMWVDVQRQLEASNSIGTAFELCCPRHVDTPIRCSEPDDFARFSPDGGCNLPCDRRLDSCGHQCSAKCHSETMHSAFACIQRCPRIRMTCTHSCPRLCGEACGPCLVLVNDVPLPCGHRVDKLRCCQTLDIGKILCQVRVQRTVSGCGHVVEVACSVDMTARGFKCLTPCEKVLHCGHICPGSCGTCVRGESDDIVHKSCGRQCGRPYDTCGHVCQSKCHSGRPCTPCARQCEVRCAHSRCSLSCQQACHPCIEKCAWSCEHQGDCPMPCAAPCKRLPCNERCRKILNCGHQCPSICGETCPEGYCQVCGQHIAARVDLLELKDYQDIDLDETPIVVLGCGHFFTAESLDGLANMSQVYVDDPLTGHYTGLRKSSTNLSVPCCPDCKQPIRQFVTKRYGRAINQAVMDEISSKFHVDGLRELAKLESRIQDVADTLQSSRSAGQDSATRALDDKTRYSEAKKLKKDIDQFRRRIGAEQQPTKKLFDAVRLARRCGDGRIDGMVAGLSLDDPTPSAPVLDKQIILGTNLARLKLEDIVLHDNFFLESRRGNAFSILDPTLHQEQAPAFLCECKAFIEECRNENLPRMAMQGIAAYARIAKSFESFCRGCPAEASSSSASPEACVDIARNLLQTVPDLCKVAFEGAKELQAEIEQISRLYERGRYEPVTADEIAAIKTAMVSGTAGIATHSGHWYKCRNGHTFAIGECGMPMERARCPECQAPIGGQDHTLVEGVTRDKDME</sequence>
<keyword evidence="2" id="KW-0963">Cytoplasm</keyword>
<dbReference type="GO" id="GO:0031380">
    <property type="term" value="C:nuclear RNA-directed RNA polymerase complex"/>
    <property type="evidence" value="ECO:0007669"/>
    <property type="project" value="TreeGrafter"/>
</dbReference>
<dbReference type="InterPro" id="IPR047187">
    <property type="entry name" value="SF1_C_Upf1"/>
</dbReference>
<dbReference type="GeneID" id="85308134"/>
<dbReference type="GO" id="GO:0005737">
    <property type="term" value="C:cytoplasm"/>
    <property type="evidence" value="ECO:0007669"/>
    <property type="project" value="UniProtKB-SubCell"/>
</dbReference>
<keyword evidence="5 9" id="KW-0863">Zinc-finger</keyword>
<evidence type="ECO:0000256" key="7">
    <source>
        <dbReference type="ARBA" id="ARBA00022833"/>
    </source>
</evidence>
<dbReference type="InterPro" id="IPR027417">
    <property type="entry name" value="P-loop_NTPase"/>
</dbReference>
<dbReference type="PANTHER" id="PTHR10887:SF445">
    <property type="entry name" value="NFX1-TYPE ZINC FINGER-CONTAINING PROTEIN 1"/>
    <property type="match status" value="1"/>
</dbReference>
<feature type="region of interest" description="Disordered" evidence="10">
    <location>
        <begin position="57"/>
        <end position="80"/>
    </location>
</feature>
<dbReference type="EMBL" id="MU839029">
    <property type="protein sequence ID" value="KAK1763286.1"/>
    <property type="molecule type" value="Genomic_DNA"/>
</dbReference>
<dbReference type="InterPro" id="IPR041367">
    <property type="entry name" value="Znf-CCCH_4"/>
</dbReference>
<evidence type="ECO:0000256" key="6">
    <source>
        <dbReference type="ARBA" id="ARBA00022806"/>
    </source>
</evidence>
<dbReference type="Pfam" id="PF13086">
    <property type="entry name" value="AAA_11"/>
    <property type="match status" value="1"/>
</dbReference>
<feature type="region of interest" description="Disordered" evidence="10">
    <location>
        <begin position="1"/>
        <end position="36"/>
    </location>
</feature>
<evidence type="ECO:0000256" key="5">
    <source>
        <dbReference type="ARBA" id="ARBA00022771"/>
    </source>
</evidence>
<dbReference type="Proteomes" id="UP001244011">
    <property type="component" value="Unassembled WGS sequence"/>
</dbReference>
<dbReference type="SUPFAM" id="SSF52540">
    <property type="entry name" value="P-loop containing nucleoside triphosphate hydrolases"/>
    <property type="match status" value="1"/>
</dbReference>
<feature type="domain" description="C3H1-type" evidence="11">
    <location>
        <begin position="32"/>
        <end position="59"/>
    </location>
</feature>
<comment type="subcellular location">
    <subcellularLocation>
        <location evidence="1">Cytoplasm</location>
    </subcellularLocation>
</comment>
<dbReference type="InterPro" id="IPR000967">
    <property type="entry name" value="Znf_NFX1"/>
</dbReference>
<comment type="caution">
    <text evidence="13">The sequence shown here is derived from an EMBL/GenBank/DDBJ whole genome shotgun (WGS) entry which is preliminary data.</text>
</comment>
<dbReference type="CDD" id="cd06008">
    <property type="entry name" value="NF-X1-zinc-finger"/>
    <property type="match status" value="1"/>
</dbReference>
<organism evidence="13 14">
    <name type="scientific">Phialemonium atrogriseum</name>
    <dbReference type="NCBI Taxonomy" id="1093897"/>
    <lineage>
        <taxon>Eukaryota</taxon>
        <taxon>Fungi</taxon>
        <taxon>Dikarya</taxon>
        <taxon>Ascomycota</taxon>
        <taxon>Pezizomycotina</taxon>
        <taxon>Sordariomycetes</taxon>
        <taxon>Sordariomycetidae</taxon>
        <taxon>Cephalothecales</taxon>
        <taxon>Cephalothecaceae</taxon>
        <taxon>Phialemonium</taxon>
    </lineage>
</organism>
<name>A0AAJ0FC73_9PEZI</name>
<dbReference type="CDD" id="cd18808">
    <property type="entry name" value="SF1_C_Upf1"/>
    <property type="match status" value="1"/>
</dbReference>
<dbReference type="InterPro" id="IPR045055">
    <property type="entry name" value="DNA2/NAM7-like"/>
</dbReference>
<keyword evidence="8" id="KW-0391">Immunity</keyword>
<keyword evidence="6" id="KW-0347">Helicase</keyword>
<evidence type="ECO:0000256" key="2">
    <source>
        <dbReference type="ARBA" id="ARBA00022490"/>
    </source>
</evidence>
<protein>
    <recommendedName>
        <fullName evidence="15">NFX1-type zinc finger-containing protein 1</fullName>
    </recommendedName>
</protein>
<dbReference type="InterPro" id="IPR000571">
    <property type="entry name" value="Znf_CCCH"/>
</dbReference>
<evidence type="ECO:0000259" key="11">
    <source>
        <dbReference type="PROSITE" id="PS50103"/>
    </source>
</evidence>
<dbReference type="InterPro" id="IPR041679">
    <property type="entry name" value="DNA2/NAM7-like_C"/>
</dbReference>
<dbReference type="FunFam" id="3.40.50.300:FF:001660">
    <property type="entry name" value="NF-X1 finger and helicase protein, putative"/>
    <property type="match status" value="1"/>
</dbReference>
<dbReference type="GO" id="GO:0004386">
    <property type="term" value="F:helicase activity"/>
    <property type="evidence" value="ECO:0007669"/>
    <property type="project" value="InterPro"/>
</dbReference>
<evidence type="ECO:0000256" key="1">
    <source>
        <dbReference type="ARBA" id="ARBA00004496"/>
    </source>
</evidence>
<feature type="compositionally biased region" description="Basic and acidic residues" evidence="10">
    <location>
        <begin position="57"/>
        <end position="72"/>
    </location>
</feature>
<dbReference type="InterPro" id="IPR046439">
    <property type="entry name" value="ZF_RZ_dom"/>
</dbReference>
<dbReference type="RefSeq" id="XP_060279499.1">
    <property type="nucleotide sequence ID" value="XM_060424947.1"/>
</dbReference>
<dbReference type="GO" id="GO:0031048">
    <property type="term" value="P:regulatory ncRNA-mediated heterochromatin formation"/>
    <property type="evidence" value="ECO:0007669"/>
    <property type="project" value="TreeGrafter"/>
</dbReference>
<dbReference type="GO" id="GO:0002376">
    <property type="term" value="P:immune system process"/>
    <property type="evidence" value="ECO:0007669"/>
    <property type="project" value="UniProtKB-KW"/>
</dbReference>
<dbReference type="Gene3D" id="3.40.50.300">
    <property type="entry name" value="P-loop containing nucleotide triphosphate hydrolases"/>
    <property type="match status" value="2"/>
</dbReference>
<keyword evidence="14" id="KW-1185">Reference proteome</keyword>
<feature type="zinc finger region" description="C3H1-type" evidence="9">
    <location>
        <begin position="32"/>
        <end position="59"/>
    </location>
</feature>
<dbReference type="GO" id="GO:0008270">
    <property type="term" value="F:zinc ion binding"/>
    <property type="evidence" value="ECO:0007669"/>
    <property type="project" value="UniProtKB-KW"/>
</dbReference>
<keyword evidence="6" id="KW-0378">Hydrolase</keyword>
<gene>
    <name evidence="13" type="ORF">QBC33DRAFT_459829</name>
</gene>
<keyword evidence="3 9" id="KW-0479">Metal-binding</keyword>
<keyword evidence="6" id="KW-0547">Nucleotide-binding</keyword>
<evidence type="ECO:0000259" key="12">
    <source>
        <dbReference type="PROSITE" id="PS51981"/>
    </source>
</evidence>
<feature type="compositionally biased region" description="Low complexity" evidence="10">
    <location>
        <begin position="1"/>
        <end position="14"/>
    </location>
</feature>
<dbReference type="PROSITE" id="PS51981">
    <property type="entry name" value="ZF_RZ"/>
    <property type="match status" value="1"/>
</dbReference>
<feature type="domain" description="RZ-type" evidence="12">
    <location>
        <begin position="1875"/>
        <end position="1949"/>
    </location>
</feature>
<dbReference type="Pfam" id="PF20173">
    <property type="entry name" value="ZnF_RZ-type"/>
    <property type="match status" value="1"/>
</dbReference>
<dbReference type="Pfam" id="PF13087">
    <property type="entry name" value="AAA_12"/>
    <property type="match status" value="1"/>
</dbReference>
<reference evidence="13" key="1">
    <citation type="submission" date="2023-06" db="EMBL/GenBank/DDBJ databases">
        <title>Genome-scale phylogeny and comparative genomics of the fungal order Sordariales.</title>
        <authorList>
            <consortium name="Lawrence Berkeley National Laboratory"/>
            <person name="Hensen N."/>
            <person name="Bonometti L."/>
            <person name="Westerberg I."/>
            <person name="Brannstrom I.O."/>
            <person name="Guillou S."/>
            <person name="Cros-Aarteil S."/>
            <person name="Calhoun S."/>
            <person name="Haridas S."/>
            <person name="Kuo A."/>
            <person name="Mondo S."/>
            <person name="Pangilinan J."/>
            <person name="Riley R."/>
            <person name="Labutti K."/>
            <person name="Andreopoulos B."/>
            <person name="Lipzen A."/>
            <person name="Chen C."/>
            <person name="Yanf M."/>
            <person name="Daum C."/>
            <person name="Ng V."/>
            <person name="Clum A."/>
            <person name="Steindorff A."/>
            <person name="Ohm R."/>
            <person name="Martin F."/>
            <person name="Silar P."/>
            <person name="Natvig D."/>
            <person name="Lalanne C."/>
            <person name="Gautier V."/>
            <person name="Ament-Velasquez S.L."/>
            <person name="Kruys A."/>
            <person name="Hutchinson M.I."/>
            <person name="Powell A.J."/>
            <person name="Barry K."/>
            <person name="Miller A.N."/>
            <person name="Grigoriev I.V."/>
            <person name="Debuchy R."/>
            <person name="Gladieux P."/>
            <person name="Thoren M.H."/>
            <person name="Johannesson H."/>
        </authorList>
    </citation>
    <scope>NUCLEOTIDE SEQUENCE</scope>
    <source>
        <strain evidence="13">8032-3</strain>
    </source>
</reference>
<dbReference type="InterPro" id="IPR041677">
    <property type="entry name" value="DNA2/NAM7_AAA_11"/>
</dbReference>
<keyword evidence="6" id="KW-0067">ATP-binding</keyword>
<evidence type="ECO:0008006" key="15">
    <source>
        <dbReference type="Google" id="ProtNLM"/>
    </source>
</evidence>
<evidence type="ECO:0000256" key="10">
    <source>
        <dbReference type="SAM" id="MobiDB-lite"/>
    </source>
</evidence>
<dbReference type="SMART" id="SM00438">
    <property type="entry name" value="ZnF_NFX"/>
    <property type="match status" value="4"/>
</dbReference>
<keyword evidence="4" id="KW-0677">Repeat</keyword>
<evidence type="ECO:0000256" key="4">
    <source>
        <dbReference type="ARBA" id="ARBA00022737"/>
    </source>
</evidence>
<evidence type="ECO:0000256" key="9">
    <source>
        <dbReference type="PROSITE-ProRule" id="PRU00723"/>
    </source>
</evidence>
<dbReference type="PROSITE" id="PS50103">
    <property type="entry name" value="ZF_C3H1"/>
    <property type="match status" value="1"/>
</dbReference>
<proteinExistence type="predicted"/>
<dbReference type="CDD" id="cd17936">
    <property type="entry name" value="EEXXEc_NFX1"/>
    <property type="match status" value="1"/>
</dbReference>
<evidence type="ECO:0000256" key="3">
    <source>
        <dbReference type="ARBA" id="ARBA00022723"/>
    </source>
</evidence>
<dbReference type="Pfam" id="PF18044">
    <property type="entry name" value="zf-CCCH_4"/>
    <property type="match status" value="1"/>
</dbReference>
<evidence type="ECO:0000313" key="14">
    <source>
        <dbReference type="Proteomes" id="UP001244011"/>
    </source>
</evidence>
<evidence type="ECO:0000256" key="8">
    <source>
        <dbReference type="ARBA" id="ARBA00022859"/>
    </source>
</evidence>
<evidence type="ECO:0000313" key="13">
    <source>
        <dbReference type="EMBL" id="KAK1763286.1"/>
    </source>
</evidence>
<keyword evidence="7 9" id="KW-0862">Zinc</keyword>
<dbReference type="PANTHER" id="PTHR10887">
    <property type="entry name" value="DNA2/NAM7 HELICASE FAMILY"/>
    <property type="match status" value="1"/>
</dbReference>